<organism evidence="1 2">
    <name type="scientific">Pannonibacter tanglangensis</name>
    <dbReference type="NCBI Taxonomy" id="2750084"/>
    <lineage>
        <taxon>Bacteria</taxon>
        <taxon>Pseudomonadati</taxon>
        <taxon>Pseudomonadota</taxon>
        <taxon>Alphaproteobacteria</taxon>
        <taxon>Hyphomicrobiales</taxon>
        <taxon>Stappiaceae</taxon>
        <taxon>Pannonibacter</taxon>
    </lineage>
</organism>
<proteinExistence type="predicted"/>
<name>A0A7X5F3H6_9HYPH</name>
<sequence length="98" mass="10434">MKVITANRLIDGEVVFLGADGTWVELIGAARVLADKDEIAAALALGAQAVAARLIVEPYEIDVIETDGRLEPARFREKIRAAGPTTHPALGKQARETA</sequence>
<dbReference type="AlphaFoldDB" id="A0A7X5F3H6"/>
<dbReference type="EMBL" id="JAABLQ010000001">
    <property type="protein sequence ID" value="NBN79102.1"/>
    <property type="molecule type" value="Genomic_DNA"/>
</dbReference>
<dbReference type="Proteomes" id="UP000586722">
    <property type="component" value="Unassembled WGS sequence"/>
</dbReference>
<dbReference type="RefSeq" id="WP_161676535.1">
    <property type="nucleotide sequence ID" value="NZ_JAABLP010000003.1"/>
</dbReference>
<gene>
    <name evidence="1" type="ORF">GWI72_12560</name>
</gene>
<protein>
    <submittedName>
        <fullName evidence="1">DUF2849 domain-containing protein</fullName>
    </submittedName>
</protein>
<dbReference type="Pfam" id="PF11011">
    <property type="entry name" value="DUF2849"/>
    <property type="match status" value="1"/>
</dbReference>
<dbReference type="InterPro" id="IPR021270">
    <property type="entry name" value="DUF2849"/>
</dbReference>
<reference evidence="2" key="1">
    <citation type="submission" date="2020-01" db="EMBL/GenBank/DDBJ databases">
        <authorList>
            <person name="Fang Y."/>
            <person name="Sun R."/>
            <person name="Nie L."/>
            <person name="He J."/>
            <person name="Hao L."/>
            <person name="Wang L."/>
            <person name="Su S."/>
            <person name="Lv E."/>
            <person name="Zhang Z."/>
            <person name="Xie R."/>
            <person name="Liu H."/>
        </authorList>
    </citation>
    <scope>NUCLEOTIDE SEQUENCE [LARGE SCALE GENOMIC DNA]</scope>
    <source>
        <strain evidence="2">XCT-53</strain>
    </source>
</reference>
<keyword evidence="2" id="KW-1185">Reference proteome</keyword>
<evidence type="ECO:0000313" key="1">
    <source>
        <dbReference type="EMBL" id="NBN79102.1"/>
    </source>
</evidence>
<comment type="caution">
    <text evidence="1">The sequence shown here is derived from an EMBL/GenBank/DDBJ whole genome shotgun (WGS) entry which is preliminary data.</text>
</comment>
<evidence type="ECO:0000313" key="2">
    <source>
        <dbReference type="Proteomes" id="UP000586722"/>
    </source>
</evidence>
<accession>A0A7X5F3H6</accession>